<keyword evidence="3" id="KW-1185">Reference proteome</keyword>
<accession>A0A918C7J0</accession>
<dbReference type="RefSeq" id="WP_189090469.1">
    <property type="nucleotide sequence ID" value="NZ_BMQL01000011.1"/>
</dbReference>
<evidence type="ECO:0000313" key="3">
    <source>
        <dbReference type="Proteomes" id="UP000603865"/>
    </source>
</evidence>
<reference evidence="2" key="2">
    <citation type="submission" date="2020-09" db="EMBL/GenBank/DDBJ databases">
        <authorList>
            <person name="Sun Q."/>
            <person name="Ohkuma M."/>
        </authorList>
    </citation>
    <scope>NUCLEOTIDE SEQUENCE</scope>
    <source>
        <strain evidence="2">JCM 31311</strain>
    </source>
</reference>
<organism evidence="2 3">
    <name type="scientific">Deinococcus ruber</name>
    <dbReference type="NCBI Taxonomy" id="1848197"/>
    <lineage>
        <taxon>Bacteria</taxon>
        <taxon>Thermotogati</taxon>
        <taxon>Deinococcota</taxon>
        <taxon>Deinococci</taxon>
        <taxon>Deinococcales</taxon>
        <taxon>Deinococcaceae</taxon>
        <taxon>Deinococcus</taxon>
    </lineage>
</organism>
<evidence type="ECO:0000313" key="2">
    <source>
        <dbReference type="EMBL" id="GGR09612.1"/>
    </source>
</evidence>
<dbReference type="AlphaFoldDB" id="A0A918C7J0"/>
<protein>
    <submittedName>
        <fullName evidence="2">Uncharacterized protein</fullName>
    </submittedName>
</protein>
<proteinExistence type="predicted"/>
<evidence type="ECO:0000256" key="1">
    <source>
        <dbReference type="SAM" id="MobiDB-lite"/>
    </source>
</evidence>
<dbReference type="Proteomes" id="UP000603865">
    <property type="component" value="Unassembled WGS sequence"/>
</dbReference>
<name>A0A918C7J0_9DEIO</name>
<gene>
    <name evidence="2" type="ORF">GCM10008957_22940</name>
</gene>
<comment type="caution">
    <text evidence="2">The sequence shown here is derived from an EMBL/GenBank/DDBJ whole genome shotgun (WGS) entry which is preliminary data.</text>
</comment>
<sequence length="112" mass="12684">MYTRIKPTTPGFFTVEDMPGGMTDLVEARRSRFGWQTRLHEDGWASPWVYGISHRQATLCLLHLLNTDIGEKSTYVFPTWFTAMTKRSSAPAGAPLPTVRSSDVFEDDDLPF</sequence>
<feature type="region of interest" description="Disordered" evidence="1">
    <location>
        <begin position="88"/>
        <end position="112"/>
    </location>
</feature>
<reference evidence="2" key="1">
    <citation type="journal article" date="2014" name="Int. J. Syst. Evol. Microbiol.">
        <title>Complete genome sequence of Corynebacterium casei LMG S-19264T (=DSM 44701T), isolated from a smear-ripened cheese.</title>
        <authorList>
            <consortium name="US DOE Joint Genome Institute (JGI-PGF)"/>
            <person name="Walter F."/>
            <person name="Albersmeier A."/>
            <person name="Kalinowski J."/>
            <person name="Ruckert C."/>
        </authorList>
    </citation>
    <scope>NUCLEOTIDE SEQUENCE</scope>
    <source>
        <strain evidence="2">JCM 31311</strain>
    </source>
</reference>
<dbReference type="EMBL" id="BMQL01000011">
    <property type="protein sequence ID" value="GGR09612.1"/>
    <property type="molecule type" value="Genomic_DNA"/>
</dbReference>